<accession>A0A1G7S8C1</accession>
<dbReference type="Proteomes" id="UP000199706">
    <property type="component" value="Unassembled WGS sequence"/>
</dbReference>
<reference evidence="1 2" key="1">
    <citation type="submission" date="2016-10" db="EMBL/GenBank/DDBJ databases">
        <authorList>
            <person name="de Groot N.N."/>
        </authorList>
    </citation>
    <scope>NUCLEOTIDE SEQUENCE [LARGE SCALE GENOMIC DNA]</scope>
    <source>
        <strain evidence="1 2">LMG 2247</strain>
    </source>
</reference>
<dbReference type="EMBL" id="FNCJ01000002">
    <property type="protein sequence ID" value="SDG19231.1"/>
    <property type="molecule type" value="Genomic_DNA"/>
</dbReference>
<organism evidence="1 2">
    <name type="scientific">Paraburkholderia phenazinium</name>
    <dbReference type="NCBI Taxonomy" id="60549"/>
    <lineage>
        <taxon>Bacteria</taxon>
        <taxon>Pseudomonadati</taxon>
        <taxon>Pseudomonadota</taxon>
        <taxon>Betaproteobacteria</taxon>
        <taxon>Burkholderiales</taxon>
        <taxon>Burkholderiaceae</taxon>
        <taxon>Paraburkholderia</taxon>
    </lineage>
</organism>
<dbReference type="RefSeq" id="WP_244106086.1">
    <property type="nucleotide sequence ID" value="NZ_CADERL010000002.1"/>
</dbReference>
<protein>
    <submittedName>
        <fullName evidence="1">Uncharacterized protein</fullName>
    </submittedName>
</protein>
<gene>
    <name evidence="1" type="ORF">SAMN05216466_102422</name>
</gene>
<evidence type="ECO:0000313" key="1">
    <source>
        <dbReference type="EMBL" id="SDG19231.1"/>
    </source>
</evidence>
<evidence type="ECO:0000313" key="2">
    <source>
        <dbReference type="Proteomes" id="UP000199706"/>
    </source>
</evidence>
<proteinExistence type="predicted"/>
<name>A0A1G7S8C1_9BURK</name>
<sequence length="164" mass="18488">MHRFCLFCDLSNRFIRCPYVSQGWEHLDTVELGPTPKFIMPRSTYPNIGAQAELLTYLVVSQLIKRYLTGKWLATEHVVESTHLWLHLNGGDFDLLQRVTLASRAQGVAELVMRTSSMSFDAKTLGDAFLDHLHLDYKAPAVVEIYRLCVAQIILGLPSAGSRP</sequence>
<dbReference type="AlphaFoldDB" id="A0A1G7S8C1"/>